<dbReference type="GO" id="GO:0016887">
    <property type="term" value="F:ATP hydrolysis activity"/>
    <property type="evidence" value="ECO:0007669"/>
    <property type="project" value="InterPro"/>
</dbReference>
<comment type="subunit">
    <text evidence="3">Component of the T-complex protein 1 (TCP1) complex.</text>
</comment>
<protein>
    <recommendedName>
        <fullName evidence="9">Chaperonin Cpn60/TCP-1 family</fullName>
    </recommendedName>
</protein>
<dbReference type="PROSITE" id="PS00751">
    <property type="entry name" value="TCP1_2"/>
    <property type="match status" value="1"/>
</dbReference>
<evidence type="ECO:0000256" key="5">
    <source>
        <dbReference type="ARBA" id="ARBA00022840"/>
    </source>
</evidence>
<dbReference type="GO" id="GO:0051082">
    <property type="term" value="F:unfolded protein binding"/>
    <property type="evidence" value="ECO:0007669"/>
    <property type="project" value="InterPro"/>
</dbReference>
<dbReference type="GO" id="GO:0140662">
    <property type="term" value="F:ATP-dependent protein folding chaperone"/>
    <property type="evidence" value="ECO:0007669"/>
    <property type="project" value="InterPro"/>
</dbReference>
<evidence type="ECO:0000256" key="3">
    <source>
        <dbReference type="ARBA" id="ARBA00011381"/>
    </source>
</evidence>
<dbReference type="InterPro" id="IPR017998">
    <property type="entry name" value="Chaperone_TCP-1"/>
</dbReference>
<sequence>GRDKMVINHLEKLFVTNDAATIMQELEVVHPAAKLLRMASQQQEFEVGISTNFVDVFAGEVLQQAEQLLRMGLHPSEVIEGYRVGSAKALDLLE</sequence>
<accession>A0A4P9W1Q4</accession>
<dbReference type="SUPFAM" id="SSF48592">
    <property type="entry name" value="GroEL equatorial domain-like"/>
    <property type="match status" value="1"/>
</dbReference>
<comment type="similarity">
    <text evidence="2">Belongs to the TCP-1 chaperonin family.</text>
</comment>
<feature type="non-terminal residue" evidence="7">
    <location>
        <position position="1"/>
    </location>
</feature>
<evidence type="ECO:0000313" key="8">
    <source>
        <dbReference type="Proteomes" id="UP000269721"/>
    </source>
</evidence>
<dbReference type="InterPro" id="IPR002194">
    <property type="entry name" value="Chaperonin_TCP-1_CS"/>
</dbReference>
<evidence type="ECO:0008006" key="9">
    <source>
        <dbReference type="Google" id="ProtNLM"/>
    </source>
</evidence>
<evidence type="ECO:0000256" key="2">
    <source>
        <dbReference type="ARBA" id="ARBA00008020"/>
    </source>
</evidence>
<name>A0A4P9W1Q4_9FUNG</name>
<keyword evidence="4" id="KW-0547">Nucleotide-binding</keyword>
<organism evidence="7 8">
    <name type="scientific">Blyttiomyces helicus</name>
    <dbReference type="NCBI Taxonomy" id="388810"/>
    <lineage>
        <taxon>Eukaryota</taxon>
        <taxon>Fungi</taxon>
        <taxon>Fungi incertae sedis</taxon>
        <taxon>Chytridiomycota</taxon>
        <taxon>Chytridiomycota incertae sedis</taxon>
        <taxon>Chytridiomycetes</taxon>
        <taxon>Chytridiomycetes incertae sedis</taxon>
        <taxon>Blyttiomyces</taxon>
    </lineage>
</organism>
<keyword evidence="8" id="KW-1185">Reference proteome</keyword>
<dbReference type="InterPro" id="IPR002423">
    <property type="entry name" value="Cpn60/GroEL/TCP-1"/>
</dbReference>
<dbReference type="OrthoDB" id="1748577at2759"/>
<dbReference type="Gene3D" id="1.10.560.10">
    <property type="entry name" value="GroEL-like equatorial domain"/>
    <property type="match status" value="1"/>
</dbReference>
<keyword evidence="5" id="KW-0067">ATP-binding</keyword>
<gene>
    <name evidence="7" type="ORF">BDK51DRAFT_10252</name>
</gene>
<dbReference type="GO" id="GO:0005832">
    <property type="term" value="C:chaperonin-containing T-complex"/>
    <property type="evidence" value="ECO:0007669"/>
    <property type="project" value="UniProtKB-ARBA"/>
</dbReference>
<comment type="function">
    <text evidence="1">Molecular chaperone; assists the folding of proteins upon ATP hydrolysis.</text>
</comment>
<dbReference type="Proteomes" id="UP000269721">
    <property type="component" value="Unassembled WGS sequence"/>
</dbReference>
<evidence type="ECO:0000256" key="6">
    <source>
        <dbReference type="ARBA" id="ARBA00023186"/>
    </source>
</evidence>
<proteinExistence type="inferred from homology"/>
<feature type="non-terminal residue" evidence="7">
    <location>
        <position position="94"/>
    </location>
</feature>
<dbReference type="PANTHER" id="PTHR11353">
    <property type="entry name" value="CHAPERONIN"/>
    <property type="match status" value="1"/>
</dbReference>
<evidence type="ECO:0000313" key="7">
    <source>
        <dbReference type="EMBL" id="RKO84510.1"/>
    </source>
</evidence>
<dbReference type="AlphaFoldDB" id="A0A4P9W1Q4"/>
<keyword evidence="6" id="KW-0143">Chaperone</keyword>
<dbReference type="GO" id="GO:0005524">
    <property type="term" value="F:ATP binding"/>
    <property type="evidence" value="ECO:0007669"/>
    <property type="project" value="UniProtKB-KW"/>
</dbReference>
<dbReference type="InterPro" id="IPR027413">
    <property type="entry name" value="GROEL-like_equatorial_sf"/>
</dbReference>
<dbReference type="Pfam" id="PF00118">
    <property type="entry name" value="Cpn60_TCP1"/>
    <property type="match status" value="1"/>
</dbReference>
<reference evidence="8" key="1">
    <citation type="journal article" date="2018" name="Nat. Microbiol.">
        <title>Leveraging single-cell genomics to expand the fungal tree of life.</title>
        <authorList>
            <person name="Ahrendt S.R."/>
            <person name="Quandt C.A."/>
            <person name="Ciobanu D."/>
            <person name="Clum A."/>
            <person name="Salamov A."/>
            <person name="Andreopoulos B."/>
            <person name="Cheng J.F."/>
            <person name="Woyke T."/>
            <person name="Pelin A."/>
            <person name="Henrissat B."/>
            <person name="Reynolds N.K."/>
            <person name="Benny G.L."/>
            <person name="Smith M.E."/>
            <person name="James T.Y."/>
            <person name="Grigoriev I.V."/>
        </authorList>
    </citation>
    <scope>NUCLEOTIDE SEQUENCE [LARGE SCALE GENOMIC DNA]</scope>
</reference>
<evidence type="ECO:0000256" key="1">
    <source>
        <dbReference type="ARBA" id="ARBA00002912"/>
    </source>
</evidence>
<dbReference type="EMBL" id="ML000020">
    <property type="protein sequence ID" value="RKO84510.1"/>
    <property type="molecule type" value="Genomic_DNA"/>
</dbReference>
<evidence type="ECO:0000256" key="4">
    <source>
        <dbReference type="ARBA" id="ARBA00022741"/>
    </source>
</evidence>